<reference evidence="1" key="2">
    <citation type="journal article" date="2015" name="Data Brief">
        <title>Shoot transcriptome of the giant reed, Arundo donax.</title>
        <authorList>
            <person name="Barrero R.A."/>
            <person name="Guerrero F.D."/>
            <person name="Moolhuijzen P."/>
            <person name="Goolsby J.A."/>
            <person name="Tidwell J."/>
            <person name="Bellgard S.E."/>
            <person name="Bellgard M.I."/>
        </authorList>
    </citation>
    <scope>NUCLEOTIDE SEQUENCE</scope>
    <source>
        <tissue evidence="1">Shoot tissue taken approximately 20 cm above the soil surface</tissue>
    </source>
</reference>
<organism evidence="1">
    <name type="scientific">Arundo donax</name>
    <name type="common">Giant reed</name>
    <name type="synonym">Donax arundinaceus</name>
    <dbReference type="NCBI Taxonomy" id="35708"/>
    <lineage>
        <taxon>Eukaryota</taxon>
        <taxon>Viridiplantae</taxon>
        <taxon>Streptophyta</taxon>
        <taxon>Embryophyta</taxon>
        <taxon>Tracheophyta</taxon>
        <taxon>Spermatophyta</taxon>
        <taxon>Magnoliopsida</taxon>
        <taxon>Liliopsida</taxon>
        <taxon>Poales</taxon>
        <taxon>Poaceae</taxon>
        <taxon>PACMAD clade</taxon>
        <taxon>Arundinoideae</taxon>
        <taxon>Arundineae</taxon>
        <taxon>Arundo</taxon>
    </lineage>
</organism>
<accession>A0A0A9BV21</accession>
<dbReference type="EMBL" id="GBRH01230764">
    <property type="protein sequence ID" value="JAD67131.1"/>
    <property type="molecule type" value="Transcribed_RNA"/>
</dbReference>
<dbReference type="AlphaFoldDB" id="A0A0A9BV21"/>
<name>A0A0A9BV21_ARUDO</name>
<evidence type="ECO:0000313" key="1">
    <source>
        <dbReference type="EMBL" id="JAD67131.1"/>
    </source>
</evidence>
<protein>
    <submittedName>
        <fullName evidence="1">Uncharacterized protein</fullName>
    </submittedName>
</protein>
<proteinExistence type="predicted"/>
<reference evidence="1" key="1">
    <citation type="submission" date="2014-09" db="EMBL/GenBank/DDBJ databases">
        <authorList>
            <person name="Magalhaes I.L.F."/>
            <person name="Oliveira U."/>
            <person name="Santos F.R."/>
            <person name="Vidigal T.H.D.A."/>
            <person name="Brescovit A.D."/>
            <person name="Santos A.J."/>
        </authorList>
    </citation>
    <scope>NUCLEOTIDE SEQUENCE</scope>
    <source>
        <tissue evidence="1">Shoot tissue taken approximately 20 cm above the soil surface</tissue>
    </source>
</reference>
<sequence>MYSYRHEIFSSLIGDWKFIKRKQKTQLITYNDEIRCNETSRITDNDSQSFVTLFSHTSRCEAPLVFFPLEYT</sequence>